<dbReference type="Proteomes" id="UP000517892">
    <property type="component" value="Unassembled WGS sequence"/>
</dbReference>
<dbReference type="EMBL" id="VYZI01001497">
    <property type="protein sequence ID" value="NWR81313.1"/>
    <property type="molecule type" value="Genomic_DNA"/>
</dbReference>
<comment type="caution">
    <text evidence="2">The sequence shown here is derived from an EMBL/GenBank/DDBJ whole genome shotgun (WGS) entry which is preliminary data.</text>
</comment>
<dbReference type="SUPFAM" id="SSF82671">
    <property type="entry name" value="SEA domain"/>
    <property type="match status" value="1"/>
</dbReference>
<feature type="domain" description="SEA" evidence="1">
    <location>
        <begin position="39"/>
        <end position="150"/>
    </location>
</feature>
<evidence type="ECO:0000259" key="1">
    <source>
        <dbReference type="PROSITE" id="PS50024"/>
    </source>
</evidence>
<dbReference type="Pfam" id="PF01390">
    <property type="entry name" value="SEA"/>
    <property type="match status" value="1"/>
</dbReference>
<dbReference type="InterPro" id="IPR053311">
    <property type="entry name" value="Mucosal_Integrity_Assoc"/>
</dbReference>
<accession>A0A7K5AC86</accession>
<dbReference type="InterPro" id="IPR000742">
    <property type="entry name" value="EGF"/>
</dbReference>
<dbReference type="PANTHER" id="PTHR37999">
    <property type="entry name" value="MUCIN-17"/>
    <property type="match status" value="1"/>
</dbReference>
<dbReference type="InterPro" id="IPR036364">
    <property type="entry name" value="SEA_dom_sf"/>
</dbReference>
<dbReference type="Gene3D" id="3.30.70.960">
    <property type="entry name" value="SEA domain"/>
    <property type="match status" value="1"/>
</dbReference>
<dbReference type="PANTHER" id="PTHR37999:SF2">
    <property type="entry name" value="MUCIN-17"/>
    <property type="match status" value="1"/>
</dbReference>
<dbReference type="PROSITE" id="PS50024">
    <property type="entry name" value="SEA"/>
    <property type="match status" value="1"/>
</dbReference>
<proteinExistence type="predicted"/>
<dbReference type="SMART" id="SM00200">
    <property type="entry name" value="SEA"/>
    <property type="match status" value="1"/>
</dbReference>
<sequence length="209" mass="22936">ADPCQNGGRWTGMSCVCPPHLEGAFCQFGAPTINITGEVDFSVRMVAHITNRNFSEDLRNTSSNAYRSLVDEFIQTMDRIYHNVSGYGGVRVLTLTRGSVIVNYEVLLRPPAKDEPTTPLDHRVQELLEAFSAVAQPQNCSYLAVSGMPCGAGGSQDSPDQDFSSLDLCRNYTPANFSRFYQPYRMQNSVLCTTSCSLNVPISIDCKSG</sequence>
<dbReference type="GO" id="GO:0071944">
    <property type="term" value="C:cell periphery"/>
    <property type="evidence" value="ECO:0007669"/>
    <property type="project" value="UniProtKB-ARBA"/>
</dbReference>
<dbReference type="PROSITE" id="PS00022">
    <property type="entry name" value="EGF_1"/>
    <property type="match status" value="1"/>
</dbReference>
<gene>
    <name evidence="2" type="primary">Muc3b</name>
    <name evidence="2" type="ORF">CENUNI_R15174</name>
</gene>
<dbReference type="OrthoDB" id="7493297at2759"/>
<dbReference type="InterPro" id="IPR000082">
    <property type="entry name" value="SEA_dom"/>
</dbReference>
<keyword evidence="3" id="KW-1185">Reference proteome</keyword>
<evidence type="ECO:0000313" key="2">
    <source>
        <dbReference type="EMBL" id="NWR81313.1"/>
    </source>
</evidence>
<feature type="non-terminal residue" evidence="2">
    <location>
        <position position="209"/>
    </location>
</feature>
<name>A0A7K5AC86_9AVES</name>
<evidence type="ECO:0000313" key="3">
    <source>
        <dbReference type="Proteomes" id="UP000517892"/>
    </source>
</evidence>
<organism evidence="2 3">
    <name type="scientific">Centropus unirufus</name>
    <dbReference type="NCBI Taxonomy" id="1118519"/>
    <lineage>
        <taxon>Eukaryota</taxon>
        <taxon>Metazoa</taxon>
        <taxon>Chordata</taxon>
        <taxon>Craniata</taxon>
        <taxon>Vertebrata</taxon>
        <taxon>Euteleostomi</taxon>
        <taxon>Archelosauria</taxon>
        <taxon>Archosauria</taxon>
        <taxon>Dinosauria</taxon>
        <taxon>Saurischia</taxon>
        <taxon>Theropoda</taxon>
        <taxon>Coelurosauria</taxon>
        <taxon>Aves</taxon>
        <taxon>Neognathae</taxon>
        <taxon>Neoaves</taxon>
        <taxon>Otidimorphae</taxon>
        <taxon>Cuculiformes</taxon>
        <taxon>Centropidae</taxon>
        <taxon>Centropus</taxon>
    </lineage>
</organism>
<protein>
    <submittedName>
        <fullName evidence="2">MUC3B protein</fullName>
    </submittedName>
</protein>
<feature type="non-terminal residue" evidence="2">
    <location>
        <position position="1"/>
    </location>
</feature>
<dbReference type="AlphaFoldDB" id="A0A7K5AC86"/>
<reference evidence="2 3" key="1">
    <citation type="submission" date="2019-09" db="EMBL/GenBank/DDBJ databases">
        <title>Bird 10,000 Genomes (B10K) Project - Family phase.</title>
        <authorList>
            <person name="Zhang G."/>
        </authorList>
    </citation>
    <scope>NUCLEOTIDE SEQUENCE [LARGE SCALE GENOMIC DNA]</scope>
    <source>
        <strain evidence="2">B10K-DU-017-25</strain>
        <tissue evidence="2">Mixed tissue sample</tissue>
    </source>
</reference>